<keyword evidence="2" id="KW-0732">Signal</keyword>
<evidence type="ECO:0000256" key="1">
    <source>
        <dbReference type="SAM" id="Phobius"/>
    </source>
</evidence>
<organism evidence="3 4">
    <name type="scientific">Spirosoma aureum</name>
    <dbReference type="NCBI Taxonomy" id="2692134"/>
    <lineage>
        <taxon>Bacteria</taxon>
        <taxon>Pseudomonadati</taxon>
        <taxon>Bacteroidota</taxon>
        <taxon>Cytophagia</taxon>
        <taxon>Cytophagales</taxon>
        <taxon>Cytophagaceae</taxon>
        <taxon>Spirosoma</taxon>
    </lineage>
</organism>
<keyword evidence="1" id="KW-0472">Membrane</keyword>
<feature type="signal peptide" evidence="2">
    <location>
        <begin position="1"/>
        <end position="20"/>
    </location>
</feature>
<evidence type="ECO:0000256" key="2">
    <source>
        <dbReference type="SAM" id="SignalP"/>
    </source>
</evidence>
<keyword evidence="1" id="KW-1133">Transmembrane helix</keyword>
<proteinExistence type="predicted"/>
<keyword evidence="1" id="KW-0812">Transmembrane</keyword>
<sequence>MNRYLYLLASLILLNTSTFSQPLSKSLPEISNVGTQKSTIPFWGVAVIIPTWKIFGKKR</sequence>
<dbReference type="AlphaFoldDB" id="A0A6G9ATY5"/>
<accession>A0A6G9ATY5</accession>
<dbReference type="EMBL" id="CP050063">
    <property type="protein sequence ID" value="QIP15786.1"/>
    <property type="molecule type" value="Genomic_DNA"/>
</dbReference>
<keyword evidence="4" id="KW-1185">Reference proteome</keyword>
<dbReference type="RefSeq" id="WP_167214723.1">
    <property type="nucleotide sequence ID" value="NZ_CP050063.1"/>
</dbReference>
<reference evidence="3 4" key="1">
    <citation type="submission" date="2020-03" db="EMBL/GenBank/DDBJ databases">
        <authorList>
            <person name="Kim M.K."/>
        </authorList>
    </citation>
    <scope>NUCLEOTIDE SEQUENCE [LARGE SCALE GENOMIC DNA]</scope>
    <source>
        <strain evidence="3 4">BT328</strain>
    </source>
</reference>
<feature type="transmembrane region" description="Helical" evidence="1">
    <location>
        <begin position="40"/>
        <end position="56"/>
    </location>
</feature>
<protein>
    <submittedName>
        <fullName evidence="3">Uncharacterized protein</fullName>
    </submittedName>
</protein>
<dbReference type="KEGG" id="spib:G8759_25725"/>
<gene>
    <name evidence="3" type="ORF">G8759_25725</name>
</gene>
<dbReference type="Proteomes" id="UP000501802">
    <property type="component" value="Chromosome"/>
</dbReference>
<name>A0A6G9ATY5_9BACT</name>
<feature type="chain" id="PRO_5026160342" evidence="2">
    <location>
        <begin position="21"/>
        <end position="59"/>
    </location>
</feature>
<evidence type="ECO:0000313" key="4">
    <source>
        <dbReference type="Proteomes" id="UP000501802"/>
    </source>
</evidence>
<evidence type="ECO:0000313" key="3">
    <source>
        <dbReference type="EMBL" id="QIP15786.1"/>
    </source>
</evidence>